<dbReference type="EMBL" id="VSRR010010076">
    <property type="protein sequence ID" value="MPC51282.1"/>
    <property type="molecule type" value="Genomic_DNA"/>
</dbReference>
<comment type="caution">
    <text evidence="1">The sequence shown here is derived from an EMBL/GenBank/DDBJ whole genome shotgun (WGS) entry which is preliminary data.</text>
</comment>
<keyword evidence="2" id="KW-1185">Reference proteome</keyword>
<name>A0A5B7FXF7_PORTR</name>
<organism evidence="1 2">
    <name type="scientific">Portunus trituberculatus</name>
    <name type="common">Swimming crab</name>
    <name type="synonym">Neptunus trituberculatus</name>
    <dbReference type="NCBI Taxonomy" id="210409"/>
    <lineage>
        <taxon>Eukaryota</taxon>
        <taxon>Metazoa</taxon>
        <taxon>Ecdysozoa</taxon>
        <taxon>Arthropoda</taxon>
        <taxon>Crustacea</taxon>
        <taxon>Multicrustacea</taxon>
        <taxon>Malacostraca</taxon>
        <taxon>Eumalacostraca</taxon>
        <taxon>Eucarida</taxon>
        <taxon>Decapoda</taxon>
        <taxon>Pleocyemata</taxon>
        <taxon>Brachyura</taxon>
        <taxon>Eubrachyura</taxon>
        <taxon>Portunoidea</taxon>
        <taxon>Portunidae</taxon>
        <taxon>Portuninae</taxon>
        <taxon>Portunus</taxon>
    </lineage>
</organism>
<evidence type="ECO:0000313" key="1">
    <source>
        <dbReference type="EMBL" id="MPC51282.1"/>
    </source>
</evidence>
<gene>
    <name evidence="1" type="ORF">E2C01_045126</name>
</gene>
<dbReference type="AlphaFoldDB" id="A0A5B7FXF7"/>
<protein>
    <submittedName>
        <fullName evidence="1">Uncharacterized protein</fullName>
    </submittedName>
</protein>
<reference evidence="1 2" key="1">
    <citation type="submission" date="2019-05" db="EMBL/GenBank/DDBJ databases">
        <title>Another draft genome of Portunus trituberculatus and its Hox gene families provides insights of decapod evolution.</title>
        <authorList>
            <person name="Jeong J.-H."/>
            <person name="Song I."/>
            <person name="Kim S."/>
            <person name="Choi T."/>
            <person name="Kim D."/>
            <person name="Ryu S."/>
            <person name="Kim W."/>
        </authorList>
    </citation>
    <scope>NUCLEOTIDE SEQUENCE [LARGE SCALE GENOMIC DNA]</scope>
    <source>
        <tissue evidence="1">Muscle</tissue>
    </source>
</reference>
<dbReference type="Proteomes" id="UP000324222">
    <property type="component" value="Unassembled WGS sequence"/>
</dbReference>
<proteinExistence type="predicted"/>
<evidence type="ECO:0000313" key="2">
    <source>
        <dbReference type="Proteomes" id="UP000324222"/>
    </source>
</evidence>
<accession>A0A5B7FXF7</accession>
<sequence>MIGILADRRALPWFWVPPPNHLTARGETLPPAPPPLCLTPFCCSVGRRSKPYTLPSSASLKAFSFIQCEQVLCGLATVLRNATYIKRVDGSGGCGRGGGKLGVWQAGARKNRSDGVAAEKASWWLHYVMFYHLEFAAVNASWSPKQVCEVS</sequence>